<sequence length="51" mass="6115">MVRRDGTVPHKDPLVMNLQTFSQNRRRKWYNQRIQELTSNVPQLVIQIPVL</sequence>
<proteinExistence type="predicted"/>
<dbReference type="AlphaFoldDB" id="A0A0L8H9V6"/>
<dbReference type="EMBL" id="KQ418789">
    <property type="protein sequence ID" value="KOF85849.1"/>
    <property type="molecule type" value="Genomic_DNA"/>
</dbReference>
<organism evidence="1">
    <name type="scientific">Octopus bimaculoides</name>
    <name type="common">California two-spotted octopus</name>
    <dbReference type="NCBI Taxonomy" id="37653"/>
    <lineage>
        <taxon>Eukaryota</taxon>
        <taxon>Metazoa</taxon>
        <taxon>Spiralia</taxon>
        <taxon>Lophotrochozoa</taxon>
        <taxon>Mollusca</taxon>
        <taxon>Cephalopoda</taxon>
        <taxon>Coleoidea</taxon>
        <taxon>Octopodiformes</taxon>
        <taxon>Octopoda</taxon>
        <taxon>Incirrata</taxon>
        <taxon>Octopodidae</taxon>
        <taxon>Octopus</taxon>
    </lineage>
</organism>
<reference evidence="1" key="1">
    <citation type="submission" date="2015-07" db="EMBL/GenBank/DDBJ databases">
        <title>MeaNS - Measles Nucleotide Surveillance Program.</title>
        <authorList>
            <person name="Tran T."/>
            <person name="Druce J."/>
        </authorList>
    </citation>
    <scope>NUCLEOTIDE SEQUENCE</scope>
    <source>
        <strain evidence="1">UCB-OBI-ISO-001</strain>
        <tissue evidence="1">Gonad</tissue>
    </source>
</reference>
<gene>
    <name evidence="1" type="ORF">OCBIM_22019597mg</name>
</gene>
<name>A0A0L8H9V6_OCTBM</name>
<accession>A0A0L8H9V6</accession>
<evidence type="ECO:0000313" key="1">
    <source>
        <dbReference type="EMBL" id="KOF85849.1"/>
    </source>
</evidence>
<protein>
    <submittedName>
        <fullName evidence="1">Uncharacterized protein</fullName>
    </submittedName>
</protein>